<evidence type="ECO:0000313" key="2">
    <source>
        <dbReference type="Proteomes" id="UP000609531"/>
    </source>
</evidence>
<dbReference type="Proteomes" id="UP000609531">
    <property type="component" value="Unassembled WGS sequence"/>
</dbReference>
<comment type="caution">
    <text evidence="1">The sequence shown here is derived from an EMBL/GenBank/DDBJ whole genome shotgun (WGS) entry which is preliminary data.</text>
</comment>
<evidence type="ECO:0000313" key="1">
    <source>
        <dbReference type="EMBL" id="MBJ3778753.1"/>
    </source>
</evidence>
<reference evidence="1" key="1">
    <citation type="submission" date="2020-12" db="EMBL/GenBank/DDBJ databases">
        <title>Bacterial taxonomy.</title>
        <authorList>
            <person name="Pan X."/>
        </authorList>
    </citation>
    <scope>NUCLEOTIDE SEQUENCE</scope>
    <source>
        <strain evidence="1">B2012</strain>
    </source>
</reference>
<name>A0A934MIG8_9HYPH</name>
<dbReference type="RefSeq" id="WP_198884655.1">
    <property type="nucleotide sequence ID" value="NZ_JAEKJA010000038.1"/>
</dbReference>
<gene>
    <name evidence="1" type="ORF">JCR33_23840</name>
</gene>
<proteinExistence type="predicted"/>
<keyword evidence="2" id="KW-1185">Reference proteome</keyword>
<sequence>MAIARKPTARIVPPSSASEREIEALIRKGGSVAVTPAARPKAAGTAKVILRLPDEMLARVDALVEARSPKIPRHTWLLEAILEKLERETPK</sequence>
<organism evidence="1 2">
    <name type="scientific">Acuticoccus mangrovi</name>
    <dbReference type="NCBI Taxonomy" id="2796142"/>
    <lineage>
        <taxon>Bacteria</taxon>
        <taxon>Pseudomonadati</taxon>
        <taxon>Pseudomonadota</taxon>
        <taxon>Alphaproteobacteria</taxon>
        <taxon>Hyphomicrobiales</taxon>
        <taxon>Amorphaceae</taxon>
        <taxon>Acuticoccus</taxon>
    </lineage>
</organism>
<protein>
    <submittedName>
        <fullName evidence="1">Uncharacterized protein</fullName>
    </submittedName>
</protein>
<dbReference type="EMBL" id="JAEKJA010000038">
    <property type="protein sequence ID" value="MBJ3778753.1"/>
    <property type="molecule type" value="Genomic_DNA"/>
</dbReference>
<accession>A0A934MIG8</accession>
<dbReference type="AlphaFoldDB" id="A0A934MIG8"/>